<evidence type="ECO:0000313" key="1">
    <source>
        <dbReference type="EMBL" id="OJT04408.1"/>
    </source>
</evidence>
<comment type="caution">
    <text evidence="1">The sequence shown here is derived from an EMBL/GenBank/DDBJ whole genome shotgun (WGS) entry which is preliminary data.</text>
</comment>
<dbReference type="STRING" id="154538.A0A1M2V9U4"/>
<dbReference type="EMBL" id="MNAD01001540">
    <property type="protein sequence ID" value="OJT04408.1"/>
    <property type="molecule type" value="Genomic_DNA"/>
</dbReference>
<protein>
    <submittedName>
        <fullName evidence="1">Uncharacterized protein</fullName>
    </submittedName>
</protein>
<accession>A0A1M2V9U4</accession>
<proteinExistence type="predicted"/>
<dbReference type="Proteomes" id="UP000184267">
    <property type="component" value="Unassembled WGS sequence"/>
</dbReference>
<gene>
    <name evidence="1" type="ORF">TRAPUB_4864</name>
</gene>
<reference evidence="1 2" key="1">
    <citation type="submission" date="2016-10" db="EMBL/GenBank/DDBJ databases">
        <title>Genome sequence of the basidiomycete white-rot fungus Trametes pubescens.</title>
        <authorList>
            <person name="Makela M.R."/>
            <person name="Granchi Z."/>
            <person name="Peng M."/>
            <person name="De Vries R.P."/>
            <person name="Grigoriev I."/>
            <person name="Riley R."/>
            <person name="Hilden K."/>
        </authorList>
    </citation>
    <scope>NUCLEOTIDE SEQUENCE [LARGE SCALE GENOMIC DNA]</scope>
    <source>
        <strain evidence="1 2">FBCC735</strain>
    </source>
</reference>
<dbReference type="OrthoDB" id="3323631at2759"/>
<evidence type="ECO:0000313" key="2">
    <source>
        <dbReference type="Proteomes" id="UP000184267"/>
    </source>
</evidence>
<dbReference type="AlphaFoldDB" id="A0A1M2V9U4"/>
<keyword evidence="2" id="KW-1185">Reference proteome</keyword>
<sequence length="201" mass="22790">MPRAAVETFLQLRYSRLLGRMANEWTRAVEKTADLANAEFPRRLVPLIESALDIMKTGDDFWRLQDDFKRLCSRYSNMHLDGSASPLQVLRAMIPDTDESGPRTLACDPALVLKHEEPRVWQGYLDEAKRVLPRFNRELSGAIKLDAESDSADFASTDPHDREPRQADLVKRDFQHLYFGGPPSVPSGSRRVIDLCGGDVY</sequence>
<organism evidence="1 2">
    <name type="scientific">Trametes pubescens</name>
    <name type="common">White-rot fungus</name>
    <dbReference type="NCBI Taxonomy" id="154538"/>
    <lineage>
        <taxon>Eukaryota</taxon>
        <taxon>Fungi</taxon>
        <taxon>Dikarya</taxon>
        <taxon>Basidiomycota</taxon>
        <taxon>Agaricomycotina</taxon>
        <taxon>Agaricomycetes</taxon>
        <taxon>Polyporales</taxon>
        <taxon>Polyporaceae</taxon>
        <taxon>Trametes</taxon>
    </lineage>
</organism>
<name>A0A1M2V9U4_TRAPU</name>